<sequence length="227" mass="26267">MSRARSPDREKAVKLWIKSNRQIKPAEIAEKLGVSAAMVRKWKSMDRWDELPEPKRGAPRGNRNAKGNKGGSAPQGNGNAVKHGLFRKFLPDDQAYLEVFDATEDMTPLDMLWYQIRIAWTNILAALPKMHVTGKDEMIKELKKQKFEVHSKGRGKDKELIPVVIEEEYEFQFAWDRQATTLNAQSQAMSRLASKIKQYDEMLRSIPPEELKEEHRLRIEKLKIEVK</sequence>
<evidence type="ECO:0000259" key="2">
    <source>
        <dbReference type="Pfam" id="PF10668"/>
    </source>
</evidence>
<feature type="region of interest" description="Disordered" evidence="1">
    <location>
        <begin position="47"/>
        <end position="78"/>
    </location>
</feature>
<dbReference type="Proteomes" id="UP000641588">
    <property type="component" value="Unassembled WGS sequence"/>
</dbReference>
<evidence type="ECO:0000256" key="1">
    <source>
        <dbReference type="SAM" id="MobiDB-lite"/>
    </source>
</evidence>
<evidence type="ECO:0000313" key="3">
    <source>
        <dbReference type="EMBL" id="NOU96330.1"/>
    </source>
</evidence>
<evidence type="ECO:0000313" key="4">
    <source>
        <dbReference type="Proteomes" id="UP000641588"/>
    </source>
</evidence>
<protein>
    <recommendedName>
        <fullName evidence="2">PBSX phage terminase small subunit-like N-terminal domain-containing protein</fullName>
    </recommendedName>
</protein>
<reference evidence="3" key="1">
    <citation type="submission" date="2019-10" db="EMBL/GenBank/DDBJ databases">
        <title>Description of Paenibacillus glebae sp. nov.</title>
        <authorList>
            <person name="Carlier A."/>
            <person name="Qi S."/>
        </authorList>
    </citation>
    <scope>NUCLEOTIDE SEQUENCE</scope>
    <source>
        <strain evidence="3">LMG 31456</strain>
    </source>
</reference>
<dbReference type="EMBL" id="WHOD01000097">
    <property type="protein sequence ID" value="NOU96330.1"/>
    <property type="molecule type" value="Genomic_DNA"/>
</dbReference>
<gene>
    <name evidence="3" type="ORF">GC093_24385</name>
</gene>
<proteinExistence type="predicted"/>
<feature type="domain" description="PBSX phage terminase small subunit-like N-terminal" evidence="2">
    <location>
        <begin position="1"/>
        <end position="50"/>
    </location>
</feature>
<dbReference type="RefSeq" id="WP_171654565.1">
    <property type="nucleotide sequence ID" value="NZ_WHOD01000097.1"/>
</dbReference>
<accession>A0A972H0I0</accession>
<name>A0A972H0I0_9BACL</name>
<dbReference type="Pfam" id="PF10668">
    <property type="entry name" value="Phage_terminase"/>
    <property type="match status" value="1"/>
</dbReference>
<dbReference type="AlphaFoldDB" id="A0A972H0I0"/>
<feature type="compositionally biased region" description="Basic and acidic residues" evidence="1">
    <location>
        <begin position="47"/>
        <end position="56"/>
    </location>
</feature>
<organism evidence="3 4">
    <name type="scientific">Paenibacillus foliorum</name>
    <dbReference type="NCBI Taxonomy" id="2654974"/>
    <lineage>
        <taxon>Bacteria</taxon>
        <taxon>Bacillati</taxon>
        <taxon>Bacillota</taxon>
        <taxon>Bacilli</taxon>
        <taxon>Bacillales</taxon>
        <taxon>Paenibacillaceae</taxon>
        <taxon>Paenibacillus</taxon>
    </lineage>
</organism>
<dbReference type="InterPro" id="IPR018925">
    <property type="entry name" value="XtmA-like_N"/>
</dbReference>
<comment type="caution">
    <text evidence="3">The sequence shown here is derived from an EMBL/GenBank/DDBJ whole genome shotgun (WGS) entry which is preliminary data.</text>
</comment>
<keyword evidence="4" id="KW-1185">Reference proteome</keyword>
<dbReference type="NCBIfam" id="NF040601">
    <property type="entry name" value="TerS_not_xtmA"/>
    <property type="match status" value="1"/>
</dbReference>